<evidence type="ECO:0000256" key="4">
    <source>
        <dbReference type="ARBA" id="ARBA00022670"/>
    </source>
</evidence>
<dbReference type="Proteomes" id="UP000886251">
    <property type="component" value="Unassembled WGS sequence"/>
</dbReference>
<accession>A0A831RQ76</accession>
<comment type="caution">
    <text evidence="10">The sequence shown here is derived from an EMBL/GenBank/DDBJ whole genome shotgun (WGS) entry which is preliminary data.</text>
</comment>
<dbReference type="SUPFAM" id="SSF111283">
    <property type="entry name" value="Putative modulator of DNA gyrase, PmbA/TldD"/>
    <property type="match status" value="1"/>
</dbReference>
<evidence type="ECO:0000259" key="7">
    <source>
        <dbReference type="Pfam" id="PF01523"/>
    </source>
</evidence>
<feature type="domain" description="Metalloprotease TldD/E N-terminal" evidence="7">
    <location>
        <begin position="38"/>
        <end position="102"/>
    </location>
</feature>
<dbReference type="GO" id="GO:0006508">
    <property type="term" value="P:proteolysis"/>
    <property type="evidence" value="ECO:0007669"/>
    <property type="project" value="UniProtKB-KW"/>
</dbReference>
<keyword evidence="3" id="KW-0963">Cytoplasm</keyword>
<evidence type="ECO:0000256" key="6">
    <source>
        <dbReference type="ARBA" id="ARBA00023049"/>
    </source>
</evidence>
<dbReference type="AlphaFoldDB" id="A0A831RQ76"/>
<dbReference type="InterPro" id="IPR045570">
    <property type="entry name" value="Metalloprtase-TldD/E_cen_dom"/>
</dbReference>
<evidence type="ECO:0000256" key="5">
    <source>
        <dbReference type="ARBA" id="ARBA00022801"/>
    </source>
</evidence>
<evidence type="ECO:0000256" key="3">
    <source>
        <dbReference type="ARBA" id="ARBA00022490"/>
    </source>
</evidence>
<evidence type="ECO:0000256" key="2">
    <source>
        <dbReference type="ARBA" id="ARBA00005836"/>
    </source>
</evidence>
<dbReference type="Gene3D" id="3.30.2290.10">
    <property type="entry name" value="PmbA/TldD superfamily"/>
    <property type="match status" value="1"/>
</dbReference>
<feature type="domain" description="Metalloprotease TldD/E C-terminal" evidence="8">
    <location>
        <begin position="243"/>
        <end position="451"/>
    </location>
</feature>
<feature type="domain" description="Metalloprotease TldD/E central" evidence="9">
    <location>
        <begin position="129"/>
        <end position="236"/>
    </location>
</feature>
<dbReference type="NCBIfam" id="NF008268">
    <property type="entry name" value="PRK11040.1"/>
    <property type="match status" value="1"/>
</dbReference>
<dbReference type="InterPro" id="IPR002510">
    <property type="entry name" value="Metalloprtase-TldD/E_N"/>
</dbReference>
<dbReference type="PANTHER" id="PTHR43421:SF1">
    <property type="entry name" value="METALLOPROTEASE PMBA"/>
    <property type="match status" value="1"/>
</dbReference>
<keyword evidence="6 10" id="KW-0482">Metalloprotease</keyword>
<dbReference type="InterPro" id="IPR045569">
    <property type="entry name" value="Metalloprtase-TldD/E_C"/>
</dbReference>
<dbReference type="Pfam" id="PF19290">
    <property type="entry name" value="PmbA_TldD_2nd"/>
    <property type="match status" value="1"/>
</dbReference>
<dbReference type="PANTHER" id="PTHR43421">
    <property type="entry name" value="METALLOPROTEASE PMBA"/>
    <property type="match status" value="1"/>
</dbReference>
<dbReference type="InterPro" id="IPR047657">
    <property type="entry name" value="PmbA"/>
</dbReference>
<gene>
    <name evidence="10" type="primary">pmbA</name>
    <name evidence="10" type="ORF">ENI96_11160</name>
</gene>
<keyword evidence="4" id="KW-0645">Protease</keyword>
<dbReference type="EMBL" id="DRKP01000133">
    <property type="protein sequence ID" value="HEB96974.1"/>
    <property type="molecule type" value="Genomic_DNA"/>
</dbReference>
<reference evidence="10" key="1">
    <citation type="journal article" date="2020" name="mSystems">
        <title>Genome- and Community-Level Interaction Insights into Carbon Utilization and Element Cycling Functions of Hydrothermarchaeota in Hydrothermal Sediment.</title>
        <authorList>
            <person name="Zhou Z."/>
            <person name="Liu Y."/>
            <person name="Xu W."/>
            <person name="Pan J."/>
            <person name="Luo Z.H."/>
            <person name="Li M."/>
        </authorList>
    </citation>
    <scope>NUCLEOTIDE SEQUENCE [LARGE SCALE GENOMIC DNA]</scope>
    <source>
        <strain evidence="10">HyVt-443</strain>
    </source>
</reference>
<evidence type="ECO:0000259" key="8">
    <source>
        <dbReference type="Pfam" id="PF19289"/>
    </source>
</evidence>
<dbReference type="InterPro" id="IPR036059">
    <property type="entry name" value="TldD/PmbA_sf"/>
</dbReference>
<evidence type="ECO:0000259" key="9">
    <source>
        <dbReference type="Pfam" id="PF19290"/>
    </source>
</evidence>
<evidence type="ECO:0000313" key="10">
    <source>
        <dbReference type="EMBL" id="HEB96974.1"/>
    </source>
</evidence>
<protein>
    <submittedName>
        <fullName evidence="10">Metalloprotease PmbA</fullName>
    </submittedName>
</protein>
<dbReference type="Pfam" id="PF01523">
    <property type="entry name" value="PmbA_TldD_1st"/>
    <property type="match status" value="1"/>
</dbReference>
<dbReference type="Pfam" id="PF19289">
    <property type="entry name" value="PmbA_TldD_3rd"/>
    <property type="match status" value="1"/>
</dbReference>
<dbReference type="FunFam" id="3.30.2290.10:FF:000002">
    <property type="entry name" value="Metalloprotease PmbA homolog"/>
    <property type="match status" value="1"/>
</dbReference>
<proteinExistence type="inferred from homology"/>
<organism evidence="10">
    <name type="scientific">Sedimenticola thiotaurini</name>
    <dbReference type="NCBI Taxonomy" id="1543721"/>
    <lineage>
        <taxon>Bacteria</taxon>
        <taxon>Pseudomonadati</taxon>
        <taxon>Pseudomonadota</taxon>
        <taxon>Gammaproteobacteria</taxon>
        <taxon>Chromatiales</taxon>
        <taxon>Sedimenticolaceae</taxon>
        <taxon>Sedimenticola</taxon>
    </lineage>
</organism>
<evidence type="ECO:0000256" key="1">
    <source>
        <dbReference type="ARBA" id="ARBA00004496"/>
    </source>
</evidence>
<comment type="subcellular location">
    <subcellularLocation>
        <location evidence="1">Cytoplasm</location>
    </subcellularLocation>
</comment>
<sequence>MPEQRPPSGEEMDQRQARLEQMVEDLLREARRQGASSAEAGVSQDSGLTVDVRMGELETIEHTRDQGLGITVYFGHRKASASTSDFSPEAIRETVQAACNIARFTTEDPCAGLADPGSMARTVPDLDLYHPWAPTPEQAIELCIRCETAAREVDPRISNSEGATLNTHAGLQVYGNTHGFVGSYPSSRHSLSCAVVGREGDSMQRDYWYTAARAPEELEASEQVGRRAGERTLARLGARRIGTCRVPVIFQAEMAVSLLRGLVGAISGSNLYRRSSFLLDSLEERLFPEFVHIHENPLLPRGLASAPFDSEGVATAPKDFVTGGVLKSYALSNYSACRLGMRTTGNAGGVRNLAIDPGEQDLDGLLALMDRGLLVTEMMGSGLNMVTGDYSRGAAGFWVENGEIQYPVEEITIAGNLRQMFAGLMAVGNDEERRGSIRTGSWLLESITVAGE</sequence>
<comment type="similarity">
    <text evidence="2">Belongs to the peptidase U62 family.</text>
</comment>
<dbReference type="GO" id="GO:0008237">
    <property type="term" value="F:metallopeptidase activity"/>
    <property type="evidence" value="ECO:0007669"/>
    <property type="project" value="UniProtKB-KW"/>
</dbReference>
<dbReference type="GO" id="GO:0005829">
    <property type="term" value="C:cytosol"/>
    <property type="evidence" value="ECO:0007669"/>
    <property type="project" value="TreeGrafter"/>
</dbReference>
<name>A0A831RQ76_9GAMM</name>
<keyword evidence="5" id="KW-0378">Hydrolase</keyword>
<dbReference type="InterPro" id="IPR035068">
    <property type="entry name" value="TldD/PmbA_N"/>
</dbReference>